<name>A0AAV7RTK9_PLEWA</name>
<accession>A0AAV7RTK9</accession>
<sequence length="222" mass="25302">MVHTPREIQARFTRHYEALYAPGAPPMESLCSDFLADVELPCLEEEQMEALEVPLDLEEIRAYLTPARVNRYFAHQDEACSCCSCVGVDFLHMLWSCPPLCCYWKVVVNCLSECTARRVPFTWEACILGLFPRGKWHRAAVRFTDLGLITAKRLVTRRWRSSDPPSVQAWKCSFEVWTGAEGVALKREEVLGLRKFPLSAGWEELMLRLRNMNGDSAVGDSV</sequence>
<evidence type="ECO:0000313" key="1">
    <source>
        <dbReference type="EMBL" id="KAJ1155340.1"/>
    </source>
</evidence>
<comment type="caution">
    <text evidence="1">The sequence shown here is derived from an EMBL/GenBank/DDBJ whole genome shotgun (WGS) entry which is preliminary data.</text>
</comment>
<dbReference type="AlphaFoldDB" id="A0AAV7RTK9"/>
<gene>
    <name evidence="1" type="ORF">NDU88_008070</name>
</gene>
<dbReference type="EMBL" id="JANPWB010000009">
    <property type="protein sequence ID" value="KAJ1155340.1"/>
    <property type="molecule type" value="Genomic_DNA"/>
</dbReference>
<reference evidence="1" key="1">
    <citation type="journal article" date="2022" name="bioRxiv">
        <title>Sequencing and chromosome-scale assembly of the giantPleurodeles waltlgenome.</title>
        <authorList>
            <person name="Brown T."/>
            <person name="Elewa A."/>
            <person name="Iarovenko S."/>
            <person name="Subramanian E."/>
            <person name="Araus A.J."/>
            <person name="Petzold A."/>
            <person name="Susuki M."/>
            <person name="Suzuki K.-i.T."/>
            <person name="Hayashi T."/>
            <person name="Toyoda A."/>
            <person name="Oliveira C."/>
            <person name="Osipova E."/>
            <person name="Leigh N.D."/>
            <person name="Simon A."/>
            <person name="Yun M.H."/>
        </authorList>
    </citation>
    <scope>NUCLEOTIDE SEQUENCE</scope>
    <source>
        <strain evidence="1">20211129_DDA</strain>
        <tissue evidence="1">Liver</tissue>
    </source>
</reference>
<organism evidence="1 2">
    <name type="scientific">Pleurodeles waltl</name>
    <name type="common">Iberian ribbed newt</name>
    <dbReference type="NCBI Taxonomy" id="8319"/>
    <lineage>
        <taxon>Eukaryota</taxon>
        <taxon>Metazoa</taxon>
        <taxon>Chordata</taxon>
        <taxon>Craniata</taxon>
        <taxon>Vertebrata</taxon>
        <taxon>Euteleostomi</taxon>
        <taxon>Amphibia</taxon>
        <taxon>Batrachia</taxon>
        <taxon>Caudata</taxon>
        <taxon>Salamandroidea</taxon>
        <taxon>Salamandridae</taxon>
        <taxon>Pleurodelinae</taxon>
        <taxon>Pleurodeles</taxon>
    </lineage>
</organism>
<keyword evidence="2" id="KW-1185">Reference proteome</keyword>
<protein>
    <submittedName>
        <fullName evidence="1">Uncharacterized protein</fullName>
    </submittedName>
</protein>
<dbReference type="Proteomes" id="UP001066276">
    <property type="component" value="Chromosome 5"/>
</dbReference>
<evidence type="ECO:0000313" key="2">
    <source>
        <dbReference type="Proteomes" id="UP001066276"/>
    </source>
</evidence>
<proteinExistence type="predicted"/>